<proteinExistence type="inferred from homology"/>
<dbReference type="InterPro" id="IPR020612">
    <property type="entry name" value="Methylthiotransferase_CS"/>
</dbReference>
<dbReference type="InterPro" id="IPR002792">
    <property type="entry name" value="TRAM_dom"/>
</dbReference>
<comment type="catalytic activity">
    <reaction evidence="10">
        <text>L-aspartate(89)-[ribosomal protein uS12]-hydrogen + (sulfur carrier)-SH + AH2 + 2 S-adenosyl-L-methionine = 3-methylsulfanyl-L-aspartate(89)-[ribosomal protein uS12]-hydrogen + (sulfur carrier)-H + 5'-deoxyadenosine + L-methionine + A + S-adenosyl-L-homocysteine + 2 H(+)</text>
        <dbReference type="Rhea" id="RHEA:37087"/>
        <dbReference type="Rhea" id="RHEA-COMP:10460"/>
        <dbReference type="Rhea" id="RHEA-COMP:10461"/>
        <dbReference type="Rhea" id="RHEA-COMP:14737"/>
        <dbReference type="Rhea" id="RHEA-COMP:14739"/>
        <dbReference type="ChEBI" id="CHEBI:13193"/>
        <dbReference type="ChEBI" id="CHEBI:15378"/>
        <dbReference type="ChEBI" id="CHEBI:17319"/>
        <dbReference type="ChEBI" id="CHEBI:17499"/>
        <dbReference type="ChEBI" id="CHEBI:29917"/>
        <dbReference type="ChEBI" id="CHEBI:29961"/>
        <dbReference type="ChEBI" id="CHEBI:57844"/>
        <dbReference type="ChEBI" id="CHEBI:57856"/>
        <dbReference type="ChEBI" id="CHEBI:59789"/>
        <dbReference type="ChEBI" id="CHEBI:64428"/>
        <dbReference type="ChEBI" id="CHEBI:73599"/>
        <dbReference type="EC" id="2.8.4.4"/>
    </reaction>
</comment>
<gene>
    <name evidence="10" type="primary">rimO</name>
    <name evidence="14" type="ORF">SAMN02746089_01188</name>
</gene>
<dbReference type="Gene3D" id="3.80.30.20">
    <property type="entry name" value="tm_1862 like domain"/>
    <property type="match status" value="1"/>
</dbReference>
<keyword evidence="6 10" id="KW-0479">Metal-binding</keyword>
<evidence type="ECO:0000256" key="8">
    <source>
        <dbReference type="ARBA" id="ARBA00023014"/>
    </source>
</evidence>
<dbReference type="InterPro" id="IPR012340">
    <property type="entry name" value="NA-bd_OB-fold"/>
</dbReference>
<dbReference type="InterPro" id="IPR007197">
    <property type="entry name" value="rSAM"/>
</dbReference>
<feature type="domain" description="TRAM" evidence="11">
    <location>
        <begin position="379"/>
        <end position="444"/>
    </location>
</feature>
<feature type="binding site" evidence="10">
    <location>
        <position position="17"/>
    </location>
    <ligand>
        <name>[4Fe-4S] cluster</name>
        <dbReference type="ChEBI" id="CHEBI:49883"/>
        <label>1</label>
    </ligand>
</feature>
<dbReference type="STRING" id="1121256.SAMN02746089_01188"/>
<feature type="binding site" evidence="10">
    <location>
        <position position="165"/>
    </location>
    <ligand>
        <name>[4Fe-4S] cluster</name>
        <dbReference type="ChEBI" id="CHEBI:49883"/>
        <label>2</label>
        <note>4Fe-4S-S-AdoMet</note>
    </ligand>
</feature>
<keyword evidence="3 10" id="KW-0963">Cytoplasm</keyword>
<dbReference type="InterPro" id="IPR038135">
    <property type="entry name" value="Methylthiotransferase_N_sf"/>
</dbReference>
<feature type="binding site" evidence="10">
    <location>
        <position position="87"/>
    </location>
    <ligand>
        <name>[4Fe-4S] cluster</name>
        <dbReference type="ChEBI" id="CHEBI:49883"/>
        <label>1</label>
    </ligand>
</feature>
<dbReference type="EMBL" id="FQVH01000010">
    <property type="protein sequence ID" value="SHF03013.1"/>
    <property type="molecule type" value="Genomic_DNA"/>
</dbReference>
<dbReference type="PROSITE" id="PS51918">
    <property type="entry name" value="RADICAL_SAM"/>
    <property type="match status" value="1"/>
</dbReference>
<evidence type="ECO:0000256" key="3">
    <source>
        <dbReference type="ARBA" id="ARBA00022490"/>
    </source>
</evidence>
<dbReference type="InterPro" id="IPR005840">
    <property type="entry name" value="Ribosomal_uS12_MeSTrfase_RimO"/>
</dbReference>
<protein>
    <recommendedName>
        <fullName evidence="10">Ribosomal protein uS12 methylthiotransferase RimO</fullName>
        <shortName evidence="10">uS12 MTTase</shortName>
        <shortName evidence="10">uS12 methylthiotransferase</shortName>
        <ecNumber evidence="10">2.8.4.4</ecNumber>
    </recommendedName>
    <alternativeName>
        <fullName evidence="10">Ribosomal protein uS12 (aspartate-C(3))-methylthiotransferase</fullName>
    </alternativeName>
    <alternativeName>
        <fullName evidence="10">Ribosome maturation factor RimO</fullName>
    </alternativeName>
</protein>
<sequence length="444" mass="50258">MEGGYLLPKVGVISLGCAKNLVDSETMIGLLKAADFSITNKAEEADVLIVNTCAFINKAKEESIETILEMAEFKKNGVCKVLVVTGCLSERYRDKLMKEIPEIDALVGTGDFEEIVEVVNNSLQGKKTKIYGHQNKVFSENLPRIISNSGKYAYVKIADGCNNRCTYCVIPSLRGRYRSRDIADINREVKAIVENGVKEIILIAQDTTRYGIDKGRFMLSDLLYNLSEIDGLKWIRILYCYPEAISDQLIDAIATNDKVCKYIDMPIQHISDEILRKMGRHTSKKEIYNLIDKLRTKIPGVVLRTSLIVGFPGETQEQFNELVSFVEESKFDHLGVFEYSREEGTPAAKLPGQIPERVKKERRDVIMKLQNNIARQLNQQKVGKIFDVLIEGKKGSYYIGRTYHYAPEIDGIVYIKSDKFISGDFARVLIKKAYDYDILGEIVE</sequence>
<comment type="catalytic activity">
    <reaction evidence="9">
        <text>N(6)-dimethylallyladenosine(37) in tRNA + (sulfur carrier)-SH + AH2 + 2 S-adenosyl-L-methionine = 2-methylsulfanyl-N(6)-dimethylallyladenosine(37) in tRNA + (sulfur carrier)-H + 5'-deoxyadenosine + L-methionine + A + S-adenosyl-L-homocysteine + 2 H(+)</text>
        <dbReference type="Rhea" id="RHEA:37067"/>
        <dbReference type="Rhea" id="RHEA-COMP:10375"/>
        <dbReference type="Rhea" id="RHEA-COMP:10376"/>
        <dbReference type="Rhea" id="RHEA-COMP:14737"/>
        <dbReference type="Rhea" id="RHEA-COMP:14739"/>
        <dbReference type="ChEBI" id="CHEBI:13193"/>
        <dbReference type="ChEBI" id="CHEBI:15378"/>
        <dbReference type="ChEBI" id="CHEBI:17319"/>
        <dbReference type="ChEBI" id="CHEBI:17499"/>
        <dbReference type="ChEBI" id="CHEBI:29917"/>
        <dbReference type="ChEBI" id="CHEBI:57844"/>
        <dbReference type="ChEBI" id="CHEBI:57856"/>
        <dbReference type="ChEBI" id="CHEBI:59789"/>
        <dbReference type="ChEBI" id="CHEBI:64428"/>
        <dbReference type="ChEBI" id="CHEBI:74415"/>
        <dbReference type="ChEBI" id="CHEBI:74417"/>
        <dbReference type="EC" id="2.8.4.3"/>
    </reaction>
</comment>
<comment type="cofactor">
    <cofactor evidence="10">
        <name>[4Fe-4S] cluster</name>
        <dbReference type="ChEBI" id="CHEBI:49883"/>
    </cofactor>
    <text evidence="10">Binds 2 [4Fe-4S] clusters. One cluster is coordinated with 3 cysteines and an exchangeable S-adenosyl-L-methionine.</text>
</comment>
<dbReference type="GO" id="GO:0035597">
    <property type="term" value="F:tRNA-2-methylthio-N(6)-dimethylallyladenosine(37) synthase activity"/>
    <property type="evidence" value="ECO:0007669"/>
    <property type="project" value="UniProtKB-EC"/>
</dbReference>
<dbReference type="InterPro" id="IPR023404">
    <property type="entry name" value="rSAM_horseshoe"/>
</dbReference>
<evidence type="ECO:0000256" key="9">
    <source>
        <dbReference type="ARBA" id="ARBA00051425"/>
    </source>
</evidence>
<dbReference type="CDD" id="cd01335">
    <property type="entry name" value="Radical_SAM"/>
    <property type="match status" value="1"/>
</dbReference>
<dbReference type="AlphaFoldDB" id="A0A1M4YBQ3"/>
<dbReference type="PANTHER" id="PTHR43837:SF1">
    <property type="entry name" value="RIBOSOMAL PROTEIN US12 METHYLTHIOTRANSFERASE RIMO"/>
    <property type="match status" value="1"/>
</dbReference>
<reference evidence="14 15" key="1">
    <citation type="submission" date="2016-11" db="EMBL/GenBank/DDBJ databases">
        <authorList>
            <person name="Jaros S."/>
            <person name="Januszkiewicz K."/>
            <person name="Wedrychowicz H."/>
        </authorList>
    </citation>
    <scope>NUCLEOTIDE SEQUENCE [LARGE SCALE GENOMIC DNA]</scope>
    <source>
        <strain evidence="14 15">DSM 17918</strain>
    </source>
</reference>
<dbReference type="GO" id="GO:0051539">
    <property type="term" value="F:4 iron, 4 sulfur cluster binding"/>
    <property type="evidence" value="ECO:0007669"/>
    <property type="project" value="UniProtKB-UniRule"/>
</dbReference>
<dbReference type="SFLD" id="SFLDG01061">
    <property type="entry name" value="methylthiotransferase"/>
    <property type="match status" value="1"/>
</dbReference>
<feature type="domain" description="MTTase N-terminal" evidence="12">
    <location>
        <begin position="8"/>
        <end position="124"/>
    </location>
</feature>
<evidence type="ECO:0000259" key="13">
    <source>
        <dbReference type="PROSITE" id="PS51918"/>
    </source>
</evidence>
<feature type="domain" description="Radical SAM core" evidence="13">
    <location>
        <begin position="147"/>
        <end position="376"/>
    </location>
</feature>
<dbReference type="Pfam" id="PF18693">
    <property type="entry name" value="TRAM_2"/>
    <property type="match status" value="1"/>
</dbReference>
<dbReference type="SFLD" id="SFLDF00274">
    <property type="entry name" value="ribosomal_protein_S12_methylth"/>
    <property type="match status" value="1"/>
</dbReference>
<dbReference type="InterPro" id="IPR013848">
    <property type="entry name" value="Methylthiotransferase_N"/>
</dbReference>
<keyword evidence="14" id="KW-0687">Ribonucleoprotein</keyword>
<accession>A0A1M4YBQ3</accession>
<keyword evidence="2 10" id="KW-0004">4Fe-4S</keyword>
<dbReference type="PROSITE" id="PS50926">
    <property type="entry name" value="TRAM"/>
    <property type="match status" value="1"/>
</dbReference>
<comment type="function">
    <text evidence="1">Catalyzes the methylthiolation of N6-(dimethylallyl)adenosine (i(6)A), leading to the formation of 2-methylthio-N6-(dimethylallyl)adenosine (ms(2)i(6)A) at position 37 in tRNAs that read codons beginning with uridine.</text>
</comment>
<dbReference type="Pfam" id="PF04055">
    <property type="entry name" value="Radical_SAM"/>
    <property type="match status" value="1"/>
</dbReference>
<dbReference type="SFLD" id="SFLDS00029">
    <property type="entry name" value="Radical_SAM"/>
    <property type="match status" value="1"/>
</dbReference>
<evidence type="ECO:0000256" key="1">
    <source>
        <dbReference type="ARBA" id="ARBA00003234"/>
    </source>
</evidence>
<dbReference type="GO" id="GO:0005829">
    <property type="term" value="C:cytosol"/>
    <property type="evidence" value="ECO:0007669"/>
    <property type="project" value="TreeGrafter"/>
</dbReference>
<evidence type="ECO:0000256" key="2">
    <source>
        <dbReference type="ARBA" id="ARBA00022485"/>
    </source>
</evidence>
<evidence type="ECO:0000256" key="7">
    <source>
        <dbReference type="ARBA" id="ARBA00023004"/>
    </source>
</evidence>
<dbReference type="GO" id="GO:0046872">
    <property type="term" value="F:metal ion binding"/>
    <property type="evidence" value="ECO:0007669"/>
    <property type="project" value="UniProtKB-KW"/>
</dbReference>
<dbReference type="NCBIfam" id="TIGR01125">
    <property type="entry name" value="30S ribosomal protein S12 methylthiotransferase RimO"/>
    <property type="match status" value="1"/>
</dbReference>
<evidence type="ECO:0000259" key="12">
    <source>
        <dbReference type="PROSITE" id="PS51449"/>
    </source>
</evidence>
<dbReference type="InterPro" id="IPR006638">
    <property type="entry name" value="Elp3/MiaA/NifB-like_rSAM"/>
</dbReference>
<dbReference type="InterPro" id="IPR005839">
    <property type="entry name" value="Methylthiotransferase"/>
</dbReference>
<dbReference type="FunFam" id="3.80.30.20:FF:000001">
    <property type="entry name" value="tRNA-2-methylthio-N(6)-dimethylallyladenosine synthase 2"/>
    <property type="match status" value="1"/>
</dbReference>
<evidence type="ECO:0000313" key="14">
    <source>
        <dbReference type="EMBL" id="SHF03013.1"/>
    </source>
</evidence>
<keyword evidence="8 10" id="KW-0411">Iron-sulfur</keyword>
<keyword evidence="7 10" id="KW-0408">Iron</keyword>
<dbReference type="PROSITE" id="PS51449">
    <property type="entry name" value="MTTASE_N"/>
    <property type="match status" value="1"/>
</dbReference>
<organism evidence="14 15">
    <name type="scientific">Caldanaerobius fijiensis DSM 17918</name>
    <dbReference type="NCBI Taxonomy" id="1121256"/>
    <lineage>
        <taxon>Bacteria</taxon>
        <taxon>Bacillati</taxon>
        <taxon>Bacillota</taxon>
        <taxon>Clostridia</taxon>
        <taxon>Thermoanaerobacterales</taxon>
        <taxon>Thermoanaerobacteraceae</taxon>
        <taxon>Caldanaerobius</taxon>
    </lineage>
</organism>
<dbReference type="PANTHER" id="PTHR43837">
    <property type="entry name" value="RIBOSOMAL PROTEIN S12 METHYLTHIOTRANSFERASE RIMO"/>
    <property type="match status" value="1"/>
</dbReference>
<dbReference type="SFLD" id="SFLDG01082">
    <property type="entry name" value="B12-binding_domain_containing"/>
    <property type="match status" value="1"/>
</dbReference>
<dbReference type="Gene3D" id="2.40.50.140">
    <property type="entry name" value="Nucleic acid-binding proteins"/>
    <property type="match status" value="1"/>
</dbReference>
<comment type="function">
    <text evidence="10">Catalyzes the methylthiolation of an aspartic acid residue of ribosomal protein uS12.</text>
</comment>
<dbReference type="GO" id="GO:0103039">
    <property type="term" value="F:protein methylthiotransferase activity"/>
    <property type="evidence" value="ECO:0007669"/>
    <property type="project" value="UniProtKB-EC"/>
</dbReference>
<dbReference type="Proteomes" id="UP000184088">
    <property type="component" value="Unassembled WGS sequence"/>
</dbReference>
<evidence type="ECO:0000256" key="10">
    <source>
        <dbReference type="HAMAP-Rule" id="MF_01865"/>
    </source>
</evidence>
<evidence type="ECO:0000256" key="5">
    <source>
        <dbReference type="ARBA" id="ARBA00022691"/>
    </source>
</evidence>
<comment type="similarity">
    <text evidence="10">Belongs to the methylthiotransferase family. RimO subfamily.</text>
</comment>
<dbReference type="Gene3D" id="3.40.50.12160">
    <property type="entry name" value="Methylthiotransferase, N-terminal domain"/>
    <property type="match status" value="1"/>
</dbReference>
<evidence type="ECO:0000313" key="15">
    <source>
        <dbReference type="Proteomes" id="UP000184088"/>
    </source>
</evidence>
<dbReference type="GO" id="GO:0035599">
    <property type="term" value="F:aspartic acid methylthiotransferase activity"/>
    <property type="evidence" value="ECO:0007669"/>
    <property type="project" value="TreeGrafter"/>
</dbReference>
<feature type="binding site" evidence="10">
    <location>
        <position position="168"/>
    </location>
    <ligand>
        <name>[4Fe-4S] cluster</name>
        <dbReference type="ChEBI" id="CHEBI:49883"/>
        <label>2</label>
        <note>4Fe-4S-S-AdoMet</note>
    </ligand>
</feature>
<feature type="binding site" evidence="10">
    <location>
        <position position="161"/>
    </location>
    <ligand>
        <name>[4Fe-4S] cluster</name>
        <dbReference type="ChEBI" id="CHEBI:49883"/>
        <label>2</label>
        <note>4Fe-4S-S-AdoMet</note>
    </ligand>
</feature>
<dbReference type="InterPro" id="IPR058240">
    <property type="entry name" value="rSAM_sf"/>
</dbReference>
<dbReference type="FunFam" id="3.40.50.12160:FF:000003">
    <property type="entry name" value="CDK5 regulatory subunit-associated protein 1"/>
    <property type="match status" value="1"/>
</dbReference>
<evidence type="ECO:0000259" key="11">
    <source>
        <dbReference type="PROSITE" id="PS50926"/>
    </source>
</evidence>
<keyword evidence="4 10" id="KW-0808">Transferase</keyword>
<keyword evidence="15" id="KW-1185">Reference proteome</keyword>
<evidence type="ECO:0000256" key="4">
    <source>
        <dbReference type="ARBA" id="ARBA00022679"/>
    </source>
</evidence>
<dbReference type="EC" id="2.8.4.4" evidence="10"/>
<dbReference type="NCBIfam" id="TIGR00089">
    <property type="entry name" value="MiaB/RimO family radical SAM methylthiotransferase"/>
    <property type="match status" value="1"/>
</dbReference>
<dbReference type="PROSITE" id="PS01278">
    <property type="entry name" value="MTTASE_RADICAL"/>
    <property type="match status" value="1"/>
</dbReference>
<evidence type="ECO:0000256" key="6">
    <source>
        <dbReference type="ARBA" id="ARBA00022723"/>
    </source>
</evidence>
<feature type="binding site" evidence="10">
    <location>
        <position position="53"/>
    </location>
    <ligand>
        <name>[4Fe-4S] cluster</name>
        <dbReference type="ChEBI" id="CHEBI:49883"/>
        <label>1</label>
    </ligand>
</feature>
<dbReference type="SUPFAM" id="SSF102114">
    <property type="entry name" value="Radical SAM enzymes"/>
    <property type="match status" value="1"/>
</dbReference>
<dbReference type="GO" id="GO:0005840">
    <property type="term" value="C:ribosome"/>
    <property type="evidence" value="ECO:0007669"/>
    <property type="project" value="UniProtKB-KW"/>
</dbReference>
<comment type="subcellular location">
    <subcellularLocation>
        <location evidence="10">Cytoplasm</location>
    </subcellularLocation>
</comment>
<keyword evidence="14" id="KW-0689">Ribosomal protein</keyword>
<dbReference type="HAMAP" id="MF_01865">
    <property type="entry name" value="MTTase_RimO"/>
    <property type="match status" value="1"/>
</dbReference>
<keyword evidence="5 10" id="KW-0949">S-adenosyl-L-methionine</keyword>
<name>A0A1M4YBQ3_9THEO</name>
<dbReference type="Pfam" id="PF00919">
    <property type="entry name" value="UPF0004"/>
    <property type="match status" value="1"/>
</dbReference>
<dbReference type="SMART" id="SM00729">
    <property type="entry name" value="Elp3"/>
    <property type="match status" value="1"/>
</dbReference>